<proteinExistence type="predicted"/>
<evidence type="ECO:0000313" key="3">
    <source>
        <dbReference type="Proteomes" id="UP000729402"/>
    </source>
</evidence>
<feature type="region of interest" description="Disordered" evidence="1">
    <location>
        <begin position="1"/>
        <end position="25"/>
    </location>
</feature>
<sequence>MMVVGTIGRGGRRRSPLALSNASTNPPRRLAGELLDQMPVRDIKLADSVLFAIPPSYDVTVYVLRMAQHTVPFGAFMSNVQVDMCFQGILVNGQFIRKRSVEDLKLPVRMPVCSGPSVGQNHDSQVYVLNTN</sequence>
<keyword evidence="3" id="KW-1185">Reference proteome</keyword>
<organism evidence="2 3">
    <name type="scientific">Zizania palustris</name>
    <name type="common">Northern wild rice</name>
    <dbReference type="NCBI Taxonomy" id="103762"/>
    <lineage>
        <taxon>Eukaryota</taxon>
        <taxon>Viridiplantae</taxon>
        <taxon>Streptophyta</taxon>
        <taxon>Embryophyta</taxon>
        <taxon>Tracheophyta</taxon>
        <taxon>Spermatophyta</taxon>
        <taxon>Magnoliopsida</taxon>
        <taxon>Liliopsida</taxon>
        <taxon>Poales</taxon>
        <taxon>Poaceae</taxon>
        <taxon>BOP clade</taxon>
        <taxon>Oryzoideae</taxon>
        <taxon>Oryzeae</taxon>
        <taxon>Zizaniinae</taxon>
        <taxon>Zizania</taxon>
    </lineage>
</organism>
<gene>
    <name evidence="2" type="ORF">GUJ93_ZPchr0008g12275</name>
</gene>
<dbReference type="EMBL" id="JAAALK010000290">
    <property type="protein sequence ID" value="KAG8045946.1"/>
    <property type="molecule type" value="Genomic_DNA"/>
</dbReference>
<reference evidence="2" key="1">
    <citation type="journal article" date="2021" name="bioRxiv">
        <title>Whole Genome Assembly and Annotation of Northern Wild Rice, Zizania palustris L., Supports a Whole Genome Duplication in the Zizania Genus.</title>
        <authorList>
            <person name="Haas M."/>
            <person name="Kono T."/>
            <person name="Macchietto M."/>
            <person name="Millas R."/>
            <person name="McGilp L."/>
            <person name="Shao M."/>
            <person name="Duquette J."/>
            <person name="Hirsch C.N."/>
            <person name="Kimball J."/>
        </authorList>
    </citation>
    <scope>NUCLEOTIDE SEQUENCE</scope>
    <source>
        <tissue evidence="2">Fresh leaf tissue</tissue>
    </source>
</reference>
<evidence type="ECO:0000256" key="1">
    <source>
        <dbReference type="SAM" id="MobiDB-lite"/>
    </source>
</evidence>
<protein>
    <submittedName>
        <fullName evidence="2">Uncharacterized protein</fullName>
    </submittedName>
</protein>
<reference evidence="2" key="2">
    <citation type="submission" date="2021-02" db="EMBL/GenBank/DDBJ databases">
        <authorList>
            <person name="Kimball J.A."/>
            <person name="Haas M.W."/>
            <person name="Macchietto M."/>
            <person name="Kono T."/>
            <person name="Duquette J."/>
            <person name="Shao M."/>
        </authorList>
    </citation>
    <scope>NUCLEOTIDE SEQUENCE</scope>
    <source>
        <tissue evidence="2">Fresh leaf tissue</tissue>
    </source>
</reference>
<name>A0A8J5V3Y4_ZIZPA</name>
<dbReference type="AlphaFoldDB" id="A0A8J5V3Y4"/>
<dbReference type="Proteomes" id="UP000729402">
    <property type="component" value="Unassembled WGS sequence"/>
</dbReference>
<comment type="caution">
    <text evidence="2">The sequence shown here is derived from an EMBL/GenBank/DDBJ whole genome shotgun (WGS) entry which is preliminary data.</text>
</comment>
<evidence type="ECO:0000313" key="2">
    <source>
        <dbReference type="EMBL" id="KAG8045946.1"/>
    </source>
</evidence>
<accession>A0A8J5V3Y4</accession>